<comment type="caution">
    <text evidence="4">The sequence shown here is derived from an EMBL/GenBank/DDBJ whole genome shotgun (WGS) entry which is preliminary data.</text>
</comment>
<keyword evidence="1 2" id="KW-0597">Phosphoprotein</keyword>
<protein>
    <submittedName>
        <fullName evidence="4">Response regulator</fullName>
    </submittedName>
</protein>
<dbReference type="RefSeq" id="WP_021508870.1">
    <property type="nucleotide sequence ID" value="NZ_CP045216.1"/>
</dbReference>
<dbReference type="SUPFAM" id="SSF52172">
    <property type="entry name" value="CheY-like"/>
    <property type="match status" value="1"/>
</dbReference>
<dbReference type="Gene3D" id="3.40.50.2300">
    <property type="match status" value="1"/>
</dbReference>
<dbReference type="PANTHER" id="PTHR44591:SF25">
    <property type="entry name" value="CHEMOTAXIS TWO-COMPONENT RESPONSE REGULATOR"/>
    <property type="match status" value="1"/>
</dbReference>
<evidence type="ECO:0000256" key="1">
    <source>
        <dbReference type="ARBA" id="ARBA00022553"/>
    </source>
</evidence>
<dbReference type="InterPro" id="IPR011006">
    <property type="entry name" value="CheY-like_superfamily"/>
</dbReference>
<evidence type="ECO:0000256" key="2">
    <source>
        <dbReference type="PROSITE-ProRule" id="PRU00169"/>
    </source>
</evidence>
<name>A0ABY3A0D6_9GAMM</name>
<organism evidence="4 5">
    <name type="scientific">Pantoea dispersa</name>
    <dbReference type="NCBI Taxonomy" id="59814"/>
    <lineage>
        <taxon>Bacteria</taxon>
        <taxon>Pseudomonadati</taxon>
        <taxon>Pseudomonadota</taxon>
        <taxon>Gammaproteobacteria</taxon>
        <taxon>Enterobacterales</taxon>
        <taxon>Erwiniaceae</taxon>
        <taxon>Pantoea</taxon>
    </lineage>
</organism>
<feature type="domain" description="Response regulatory" evidence="3">
    <location>
        <begin position="4"/>
        <end position="120"/>
    </location>
</feature>
<evidence type="ECO:0000259" key="3">
    <source>
        <dbReference type="PROSITE" id="PS50110"/>
    </source>
</evidence>
<dbReference type="PROSITE" id="PS50110">
    <property type="entry name" value="RESPONSE_REGULATORY"/>
    <property type="match status" value="1"/>
</dbReference>
<dbReference type="PANTHER" id="PTHR44591">
    <property type="entry name" value="STRESS RESPONSE REGULATOR PROTEIN 1"/>
    <property type="match status" value="1"/>
</dbReference>
<dbReference type="Proteomes" id="UP000319715">
    <property type="component" value="Unassembled WGS sequence"/>
</dbReference>
<dbReference type="InterPro" id="IPR001789">
    <property type="entry name" value="Sig_transdc_resp-reg_receiver"/>
</dbReference>
<accession>A0ABY3A0D6</accession>
<sequence>MGAKVWLVDDDVSVRESLGFLLRTVDYEVADFADLASFETAAAGQQAVCGCLLLDVRQPESSGLSWLARQGARHPLLPVIIMTGHDTLEACRRLFAQGAFAFFTRPLEIEPLLETVRLAMRESEQRASL</sequence>
<dbReference type="InterPro" id="IPR050595">
    <property type="entry name" value="Bact_response_regulator"/>
</dbReference>
<reference evidence="4 5" key="1">
    <citation type="submission" date="2019-06" db="EMBL/GenBank/DDBJ databases">
        <title>Pantoea dispersa Assembly.</title>
        <authorList>
            <person name="Wang J."/>
        </authorList>
    </citation>
    <scope>NUCLEOTIDE SEQUENCE [LARGE SCALE GENOMIC DNA]</scope>
    <source>
        <strain evidence="5">bio</strain>
    </source>
</reference>
<dbReference type="Pfam" id="PF00072">
    <property type="entry name" value="Response_reg"/>
    <property type="match status" value="1"/>
</dbReference>
<feature type="modified residue" description="4-aspartylphosphate" evidence="2">
    <location>
        <position position="55"/>
    </location>
</feature>
<dbReference type="EMBL" id="VICF01000002">
    <property type="protein sequence ID" value="TQC75715.1"/>
    <property type="molecule type" value="Genomic_DNA"/>
</dbReference>
<keyword evidence="5" id="KW-1185">Reference proteome</keyword>
<dbReference type="SMART" id="SM00448">
    <property type="entry name" value="REC"/>
    <property type="match status" value="1"/>
</dbReference>
<evidence type="ECO:0000313" key="5">
    <source>
        <dbReference type="Proteomes" id="UP000319715"/>
    </source>
</evidence>
<gene>
    <name evidence="4" type="ORF">FK492_07330</name>
</gene>
<proteinExistence type="predicted"/>
<evidence type="ECO:0000313" key="4">
    <source>
        <dbReference type="EMBL" id="TQC75715.1"/>
    </source>
</evidence>